<sequence length="339" mass="40281">MFRFFVYICRMKKLLLVGLTTNHTFNKNYHTGGYTYWLYEVLSREFDVTIVRDNNIDDILSLDINDYTLFVSEGSYSSDSKTHNFYGGISLTQAKKIELITKYDIAYQEDRSIKEYTHHIVNKANKTHKLNIRENIPTFKKLSELIPKSNKLILGDSHALSVLEPFYDLKMIYGKTLYSFIKDGLKSLVDSEYDTLQFYAGNIDIRYHFHRHNVTSEELKTYYISLLEREISALNLKQVEIVQPLPIEPNKYNLNKKYHYYGQPYHGTYKYRFSMWKEYCSLLHDMCINNGWKYVEWCPSIKNNRSALKTDVLASKKDVHMRPKYYMHINKLKDDRESI</sequence>
<proteinExistence type="predicted"/>
<reference evidence="1 2" key="1">
    <citation type="journal article" date="2019" name="Arch. Virol.">
        <title>A novel jumbo Tenacibaculum maritimum lytic phage with head-fiber-like appendages.</title>
        <authorList>
            <person name="Kawato Y."/>
            <person name="Istiqomah I."/>
            <person name="Gaafar A.Y."/>
            <person name="Hanaoka M."/>
            <person name="Ishimaru K."/>
            <person name="Yasuike M."/>
            <person name="Nishiki I."/>
            <person name="Nakamura Y."/>
            <person name="Fujiwara A."/>
            <person name="Nakai T."/>
        </authorList>
    </citation>
    <scope>NUCLEOTIDE SEQUENCE [LARGE SCALE GENOMIC DNA]</scope>
    <source>
        <strain evidence="1 2">PTm1</strain>
    </source>
</reference>
<name>A0A5S9BYZ5_9CAUD</name>
<evidence type="ECO:0000313" key="2">
    <source>
        <dbReference type="Proteomes" id="UP000422648"/>
    </source>
</evidence>
<keyword evidence="2" id="KW-1185">Reference proteome</keyword>
<dbReference type="GeneID" id="55802855"/>
<dbReference type="Proteomes" id="UP000422648">
    <property type="component" value="Segment"/>
</dbReference>
<dbReference type="EMBL" id="AP019524">
    <property type="protein sequence ID" value="BBI90442.1"/>
    <property type="molecule type" value="Genomic_DNA"/>
</dbReference>
<dbReference type="RefSeq" id="YP_009873734.1">
    <property type="nucleotide sequence ID" value="NC_049340.1"/>
</dbReference>
<organism evidence="1 2">
    <name type="scientific">Tenacibaculum phage PTm1</name>
    <dbReference type="NCBI Taxonomy" id="2547425"/>
    <lineage>
        <taxon>Viruses</taxon>
        <taxon>Duplodnaviria</taxon>
        <taxon>Heunggongvirae</taxon>
        <taxon>Uroviricota</taxon>
        <taxon>Caudoviricetes</taxon>
        <taxon>Shirahamavirus</taxon>
        <taxon>Shirahamavirus PTm1</taxon>
    </lineage>
</organism>
<accession>A0A5S9BYZ5</accession>
<dbReference type="KEGG" id="vg:55802855"/>
<protein>
    <submittedName>
        <fullName evidence="1">Uncharacterized protein</fullName>
    </submittedName>
</protein>
<evidence type="ECO:0000313" key="1">
    <source>
        <dbReference type="EMBL" id="BBI90442.1"/>
    </source>
</evidence>